<sequence length="61" mass="6249">MTAATRHARHHALARAERAAGEAFGCFDDAVGLSRNVSRFTATATGTAVVAALAATLAFAF</sequence>
<evidence type="ECO:0000313" key="2">
    <source>
        <dbReference type="EMBL" id="GJE02010.1"/>
    </source>
</evidence>
<reference evidence="2" key="1">
    <citation type="journal article" date="2021" name="Front. Microbiol.">
        <title>Comprehensive Comparative Genomics and Phenotyping of Methylobacterium Species.</title>
        <authorList>
            <person name="Alessa O."/>
            <person name="Ogura Y."/>
            <person name="Fujitani Y."/>
            <person name="Takami H."/>
            <person name="Hayashi T."/>
            <person name="Sahin N."/>
            <person name="Tani A."/>
        </authorList>
    </citation>
    <scope>NUCLEOTIDE SEQUENCE</scope>
    <source>
        <strain evidence="2">DSM 17168</strain>
    </source>
</reference>
<reference evidence="2" key="2">
    <citation type="submission" date="2021-08" db="EMBL/GenBank/DDBJ databases">
        <authorList>
            <person name="Tani A."/>
            <person name="Ola A."/>
            <person name="Ogura Y."/>
            <person name="Katsura K."/>
            <person name="Hayashi T."/>
        </authorList>
    </citation>
    <scope>NUCLEOTIDE SEQUENCE</scope>
    <source>
        <strain evidence="2">DSM 17168</strain>
    </source>
</reference>
<keyword evidence="1" id="KW-1133">Transmembrane helix</keyword>
<evidence type="ECO:0000256" key="1">
    <source>
        <dbReference type="SAM" id="Phobius"/>
    </source>
</evidence>
<proteinExistence type="predicted"/>
<keyword evidence="1" id="KW-0472">Membrane</keyword>
<protein>
    <submittedName>
        <fullName evidence="2">Uncharacterized protein</fullName>
    </submittedName>
</protein>
<evidence type="ECO:0000313" key="3">
    <source>
        <dbReference type="Proteomes" id="UP001055153"/>
    </source>
</evidence>
<feature type="transmembrane region" description="Helical" evidence="1">
    <location>
        <begin position="40"/>
        <end position="60"/>
    </location>
</feature>
<gene>
    <name evidence="2" type="ORF">GMJLKIPL_3954</name>
</gene>
<keyword evidence="3" id="KW-1185">Reference proteome</keyword>
<keyword evidence="1" id="KW-0812">Transmembrane</keyword>
<organism evidence="2 3">
    <name type="scientific">Methylobacterium isbiliense</name>
    <dbReference type="NCBI Taxonomy" id="315478"/>
    <lineage>
        <taxon>Bacteria</taxon>
        <taxon>Pseudomonadati</taxon>
        <taxon>Pseudomonadota</taxon>
        <taxon>Alphaproteobacteria</taxon>
        <taxon>Hyphomicrobiales</taxon>
        <taxon>Methylobacteriaceae</taxon>
        <taxon>Methylobacterium</taxon>
    </lineage>
</organism>
<name>A0ABQ4SFM9_9HYPH</name>
<dbReference type="EMBL" id="BPQQ01000045">
    <property type="protein sequence ID" value="GJE02010.1"/>
    <property type="molecule type" value="Genomic_DNA"/>
</dbReference>
<dbReference type="RefSeq" id="WP_238237309.1">
    <property type="nucleotide sequence ID" value="NZ_BPQQ01000045.1"/>
</dbReference>
<comment type="caution">
    <text evidence="2">The sequence shown here is derived from an EMBL/GenBank/DDBJ whole genome shotgun (WGS) entry which is preliminary data.</text>
</comment>
<accession>A0ABQ4SFM9</accession>
<dbReference type="Proteomes" id="UP001055153">
    <property type="component" value="Unassembled WGS sequence"/>
</dbReference>